<accession>A0A517ZE33</accession>
<comment type="function">
    <text evidence="2">Functions in two distinct reactions of the de novo folate biosynthetic pathway. Catalyzes the addition of a glutamate residue to dihydropteroate (7,8-dihydropteroate or H2Pte) to form dihydrofolate (7,8-dihydrofolate monoglutamate or H2Pte-Glu). Also catalyzes successive additions of L-glutamate to tetrahydrofolate or 10-formyltetrahydrofolate or 5,10-methylenetetrahydrofolate, leading to folylpolyglutamate derivatives.</text>
</comment>
<evidence type="ECO:0000313" key="25">
    <source>
        <dbReference type="EMBL" id="QDU40738.1"/>
    </source>
</evidence>
<dbReference type="GO" id="GO:0008841">
    <property type="term" value="F:dihydrofolate synthase activity"/>
    <property type="evidence" value="ECO:0007669"/>
    <property type="project" value="UniProtKB-EC"/>
</dbReference>
<evidence type="ECO:0000256" key="12">
    <source>
        <dbReference type="ARBA" id="ARBA00022840"/>
    </source>
</evidence>
<feature type="domain" description="Mur ligase central" evidence="24">
    <location>
        <begin position="81"/>
        <end position="315"/>
    </location>
</feature>
<dbReference type="SUPFAM" id="SSF53244">
    <property type="entry name" value="MurD-like peptide ligases, peptide-binding domain"/>
    <property type="match status" value="1"/>
</dbReference>
<dbReference type="InterPro" id="IPR001645">
    <property type="entry name" value="Folylpolyglutamate_synth"/>
</dbReference>
<evidence type="ECO:0000259" key="24">
    <source>
        <dbReference type="Pfam" id="PF08245"/>
    </source>
</evidence>
<evidence type="ECO:0000256" key="5">
    <source>
        <dbReference type="ARBA" id="ARBA00008276"/>
    </source>
</evidence>
<evidence type="ECO:0000256" key="16">
    <source>
        <dbReference type="ARBA" id="ARBA00030592"/>
    </source>
</evidence>
<feature type="compositionally biased region" description="Basic and acidic residues" evidence="22">
    <location>
        <begin position="1"/>
        <end position="10"/>
    </location>
</feature>
<dbReference type="AlphaFoldDB" id="A0A517ZE33"/>
<comment type="similarity">
    <text evidence="5">Belongs to the folylpolyglutamate synthase family.</text>
</comment>
<keyword evidence="9 25" id="KW-0436">Ligase</keyword>
<comment type="pathway">
    <text evidence="3">Cofactor biosynthesis; tetrahydrofolate biosynthesis; 7,8-dihydrofolate from 2-amino-4-hydroxy-6-hydroxymethyl-7,8-dihydropteridine diphosphate and 4-aminobenzoate: step 2/2.</text>
</comment>
<evidence type="ECO:0000256" key="20">
    <source>
        <dbReference type="ARBA" id="ARBA00049035"/>
    </source>
</evidence>
<evidence type="ECO:0000256" key="19">
    <source>
        <dbReference type="ARBA" id="ARBA00047808"/>
    </source>
</evidence>
<keyword evidence="12" id="KW-0067">ATP-binding</keyword>
<evidence type="ECO:0000256" key="11">
    <source>
        <dbReference type="ARBA" id="ARBA00022741"/>
    </source>
</evidence>
<comment type="pathway">
    <text evidence="4">Cofactor biosynthesis; tetrahydrofolylpolyglutamate biosynthesis.</text>
</comment>
<evidence type="ECO:0000256" key="21">
    <source>
        <dbReference type="ARBA" id="ARBA00049161"/>
    </source>
</evidence>
<keyword evidence="13" id="KW-0460">Magnesium</keyword>
<protein>
    <recommendedName>
        <fullName evidence="8">Dihydrofolate synthase/folylpolyglutamate synthase</fullName>
        <ecNumber evidence="6">6.3.2.12</ecNumber>
        <ecNumber evidence="7">6.3.2.17</ecNumber>
    </recommendedName>
    <alternativeName>
        <fullName evidence="17">Folylpoly-gamma-glutamate synthetase-dihydrofolate synthetase</fullName>
    </alternativeName>
    <alternativeName>
        <fullName evidence="15">Folylpolyglutamate synthetase</fullName>
    </alternativeName>
    <alternativeName>
        <fullName evidence="16">Tetrahydrofolylpolyglutamate synthase</fullName>
    </alternativeName>
</protein>
<evidence type="ECO:0000256" key="10">
    <source>
        <dbReference type="ARBA" id="ARBA00022723"/>
    </source>
</evidence>
<evidence type="ECO:0000256" key="18">
    <source>
        <dbReference type="ARBA" id="ARBA00047493"/>
    </source>
</evidence>
<dbReference type="InterPro" id="IPR036565">
    <property type="entry name" value="Mur-like_cat_sf"/>
</dbReference>
<evidence type="ECO:0000256" key="9">
    <source>
        <dbReference type="ARBA" id="ARBA00022598"/>
    </source>
</evidence>
<dbReference type="PANTHER" id="PTHR11136">
    <property type="entry name" value="FOLYLPOLYGLUTAMATE SYNTHASE-RELATED"/>
    <property type="match status" value="1"/>
</dbReference>
<evidence type="ECO:0000256" key="6">
    <source>
        <dbReference type="ARBA" id="ARBA00013023"/>
    </source>
</evidence>
<keyword evidence="14" id="KW-0289">Folate biosynthesis</keyword>
<dbReference type="GO" id="GO:0046656">
    <property type="term" value="P:folic acid biosynthetic process"/>
    <property type="evidence" value="ECO:0007669"/>
    <property type="project" value="UniProtKB-KW"/>
</dbReference>
<dbReference type="GO" id="GO:0005524">
    <property type="term" value="F:ATP binding"/>
    <property type="evidence" value="ECO:0007669"/>
    <property type="project" value="UniProtKB-KW"/>
</dbReference>
<dbReference type="PROSITE" id="PS01011">
    <property type="entry name" value="FOLYLPOLYGLU_SYNT_1"/>
    <property type="match status" value="1"/>
</dbReference>
<dbReference type="GO" id="GO:0046872">
    <property type="term" value="F:metal ion binding"/>
    <property type="evidence" value="ECO:0007669"/>
    <property type="project" value="UniProtKB-KW"/>
</dbReference>
<comment type="catalytic activity">
    <reaction evidence="20">
        <text>(6R)-5,10-methylenetetrahydrofolyl-(gamma-L-Glu)(n) + L-glutamate + ATP = (6R)-5,10-methylenetetrahydrofolyl-(gamma-L-Glu)(n+1) + ADP + phosphate + H(+)</text>
        <dbReference type="Rhea" id="RHEA:51912"/>
        <dbReference type="Rhea" id="RHEA-COMP:13257"/>
        <dbReference type="Rhea" id="RHEA-COMP:13258"/>
        <dbReference type="ChEBI" id="CHEBI:15378"/>
        <dbReference type="ChEBI" id="CHEBI:29985"/>
        <dbReference type="ChEBI" id="CHEBI:30616"/>
        <dbReference type="ChEBI" id="CHEBI:43474"/>
        <dbReference type="ChEBI" id="CHEBI:136572"/>
        <dbReference type="ChEBI" id="CHEBI:456216"/>
        <dbReference type="EC" id="6.3.2.17"/>
    </reaction>
</comment>
<dbReference type="Gene3D" id="3.40.1190.10">
    <property type="entry name" value="Mur-like, catalytic domain"/>
    <property type="match status" value="1"/>
</dbReference>
<evidence type="ECO:0000256" key="1">
    <source>
        <dbReference type="ARBA" id="ARBA00001946"/>
    </source>
</evidence>
<dbReference type="InterPro" id="IPR013221">
    <property type="entry name" value="Mur_ligase_cen"/>
</dbReference>
<keyword evidence="11" id="KW-0547">Nucleotide-binding</keyword>
<dbReference type="FunFam" id="3.40.1190.10:FF:000011">
    <property type="entry name" value="Folylpolyglutamate synthase/dihydrofolate synthase"/>
    <property type="match status" value="1"/>
</dbReference>
<proteinExistence type="inferred from homology"/>
<keyword evidence="26" id="KW-1185">Reference proteome</keyword>
<gene>
    <name evidence="25" type="ORF">Mal4_50980</name>
</gene>
<dbReference type="GO" id="GO:0005737">
    <property type="term" value="C:cytoplasm"/>
    <property type="evidence" value="ECO:0007669"/>
    <property type="project" value="TreeGrafter"/>
</dbReference>
<evidence type="ECO:0000256" key="4">
    <source>
        <dbReference type="ARBA" id="ARBA00005150"/>
    </source>
</evidence>
<dbReference type="EC" id="6.3.2.17" evidence="7"/>
<evidence type="ECO:0000256" key="22">
    <source>
        <dbReference type="SAM" id="MobiDB-lite"/>
    </source>
</evidence>
<organism evidence="25 26">
    <name type="scientific">Maioricimonas rarisocia</name>
    <dbReference type="NCBI Taxonomy" id="2528026"/>
    <lineage>
        <taxon>Bacteria</taxon>
        <taxon>Pseudomonadati</taxon>
        <taxon>Planctomycetota</taxon>
        <taxon>Planctomycetia</taxon>
        <taxon>Planctomycetales</taxon>
        <taxon>Planctomycetaceae</taxon>
        <taxon>Maioricimonas</taxon>
    </lineage>
</organism>
<dbReference type="Pfam" id="PF08245">
    <property type="entry name" value="Mur_ligase_M"/>
    <property type="match status" value="1"/>
</dbReference>
<dbReference type="Pfam" id="PF02875">
    <property type="entry name" value="Mur_ligase_C"/>
    <property type="match status" value="1"/>
</dbReference>
<keyword evidence="10" id="KW-0479">Metal-binding</keyword>
<evidence type="ECO:0000256" key="3">
    <source>
        <dbReference type="ARBA" id="ARBA00004799"/>
    </source>
</evidence>
<feature type="region of interest" description="Disordered" evidence="22">
    <location>
        <begin position="1"/>
        <end position="26"/>
    </location>
</feature>
<dbReference type="GO" id="GO:0004326">
    <property type="term" value="F:tetrahydrofolylpolyglutamate synthase activity"/>
    <property type="evidence" value="ECO:0007669"/>
    <property type="project" value="UniProtKB-EC"/>
</dbReference>
<evidence type="ECO:0000256" key="13">
    <source>
        <dbReference type="ARBA" id="ARBA00022842"/>
    </source>
</evidence>
<dbReference type="InterPro" id="IPR004101">
    <property type="entry name" value="Mur_ligase_C"/>
</dbReference>
<evidence type="ECO:0000256" key="17">
    <source>
        <dbReference type="ARBA" id="ARBA00032510"/>
    </source>
</evidence>
<comment type="catalytic activity">
    <reaction evidence="19">
        <text>10-formyltetrahydrofolyl-(gamma-L-Glu)(n) + L-glutamate + ATP = 10-formyltetrahydrofolyl-(gamma-L-Glu)(n+1) + ADP + phosphate + H(+)</text>
        <dbReference type="Rhea" id="RHEA:51904"/>
        <dbReference type="Rhea" id="RHEA-COMP:13088"/>
        <dbReference type="Rhea" id="RHEA-COMP:14300"/>
        <dbReference type="ChEBI" id="CHEBI:15378"/>
        <dbReference type="ChEBI" id="CHEBI:29985"/>
        <dbReference type="ChEBI" id="CHEBI:30616"/>
        <dbReference type="ChEBI" id="CHEBI:43474"/>
        <dbReference type="ChEBI" id="CHEBI:134413"/>
        <dbReference type="ChEBI" id="CHEBI:456216"/>
        <dbReference type="EC" id="6.3.2.17"/>
    </reaction>
</comment>
<dbReference type="KEGG" id="mri:Mal4_50980"/>
<dbReference type="EMBL" id="CP036275">
    <property type="protein sequence ID" value="QDU40738.1"/>
    <property type="molecule type" value="Genomic_DNA"/>
</dbReference>
<name>A0A517ZE33_9PLAN</name>
<evidence type="ECO:0000313" key="26">
    <source>
        <dbReference type="Proteomes" id="UP000320496"/>
    </source>
</evidence>
<evidence type="ECO:0000256" key="15">
    <source>
        <dbReference type="ARBA" id="ARBA00030048"/>
    </source>
</evidence>
<dbReference type="RefSeq" id="WP_197443800.1">
    <property type="nucleotide sequence ID" value="NZ_CP036275.1"/>
</dbReference>
<dbReference type="PANTHER" id="PTHR11136:SF0">
    <property type="entry name" value="DIHYDROFOLATE SYNTHETASE-RELATED"/>
    <property type="match status" value="1"/>
</dbReference>
<evidence type="ECO:0000256" key="14">
    <source>
        <dbReference type="ARBA" id="ARBA00022909"/>
    </source>
</evidence>
<dbReference type="InterPro" id="IPR036615">
    <property type="entry name" value="Mur_ligase_C_dom_sf"/>
</dbReference>
<dbReference type="EC" id="6.3.2.12" evidence="6"/>
<dbReference type="NCBIfam" id="TIGR01499">
    <property type="entry name" value="folC"/>
    <property type="match status" value="1"/>
</dbReference>
<comment type="catalytic activity">
    <reaction evidence="21">
        <text>7,8-dihydropteroate + L-glutamate + ATP = 7,8-dihydrofolate + ADP + phosphate + H(+)</text>
        <dbReference type="Rhea" id="RHEA:23584"/>
        <dbReference type="ChEBI" id="CHEBI:15378"/>
        <dbReference type="ChEBI" id="CHEBI:17839"/>
        <dbReference type="ChEBI" id="CHEBI:29985"/>
        <dbReference type="ChEBI" id="CHEBI:30616"/>
        <dbReference type="ChEBI" id="CHEBI:43474"/>
        <dbReference type="ChEBI" id="CHEBI:57451"/>
        <dbReference type="ChEBI" id="CHEBI:456216"/>
        <dbReference type="EC" id="6.3.2.12"/>
    </reaction>
</comment>
<evidence type="ECO:0000256" key="7">
    <source>
        <dbReference type="ARBA" id="ARBA00013025"/>
    </source>
</evidence>
<comment type="catalytic activity">
    <reaction evidence="18">
        <text>(6S)-5,6,7,8-tetrahydrofolyl-(gamma-L-Glu)(n) + L-glutamate + ATP = (6S)-5,6,7,8-tetrahydrofolyl-(gamma-L-Glu)(n+1) + ADP + phosphate + H(+)</text>
        <dbReference type="Rhea" id="RHEA:10580"/>
        <dbReference type="Rhea" id="RHEA-COMP:14738"/>
        <dbReference type="Rhea" id="RHEA-COMP:14740"/>
        <dbReference type="ChEBI" id="CHEBI:15378"/>
        <dbReference type="ChEBI" id="CHEBI:29985"/>
        <dbReference type="ChEBI" id="CHEBI:30616"/>
        <dbReference type="ChEBI" id="CHEBI:43474"/>
        <dbReference type="ChEBI" id="CHEBI:141005"/>
        <dbReference type="ChEBI" id="CHEBI:456216"/>
        <dbReference type="EC" id="6.3.2.17"/>
    </reaction>
</comment>
<sequence length="486" mass="52584">MQDFETHDRPIQPPPAAPSESPAAADAPDRYQAALDYIYRRIDYERTSLRRRHLADFKLQRPAELLRRLGSPHEQIPAVHIAGTKGKGSTAAMVASMLTGCGYRVGLFTSPHMVRFEERMTVDGRMPGADQLCSLTDRVREVADALQNDDPAMAPTFFEITTALAWLYFLEEGADIVVLETGLGGRLDTTTLCRPLVTLITSISYDHTALLGRTLRAIAREKAGIAKADVPMLSGVCDAEPAEPIAAACRTVGATLYQVDRDIRIVPGQLAHASSAPDLPRFSVSVETPWRKHVEVPVPLPGIHQARNAGLALAAMDVLDHRGFPCPQESLTAGLAAVRCPLRVEVMQQAPLMIVDSAHNGASMEALCQTLAAVPVQRRVAVFGTSRDKDAAAMLRQLDAAFDELILTQYLSNPRALPIGELARIAAELKSPWKTAASPDAALQLARQSADEQDLVCITGSFFLAAETRELLTSRSESAAQARTSG</sequence>
<reference evidence="25 26" key="1">
    <citation type="submission" date="2019-02" db="EMBL/GenBank/DDBJ databases">
        <title>Deep-cultivation of Planctomycetes and their phenomic and genomic characterization uncovers novel biology.</title>
        <authorList>
            <person name="Wiegand S."/>
            <person name="Jogler M."/>
            <person name="Boedeker C."/>
            <person name="Pinto D."/>
            <person name="Vollmers J."/>
            <person name="Rivas-Marin E."/>
            <person name="Kohn T."/>
            <person name="Peeters S.H."/>
            <person name="Heuer A."/>
            <person name="Rast P."/>
            <person name="Oberbeckmann S."/>
            <person name="Bunk B."/>
            <person name="Jeske O."/>
            <person name="Meyerdierks A."/>
            <person name="Storesund J.E."/>
            <person name="Kallscheuer N."/>
            <person name="Luecker S."/>
            <person name="Lage O.M."/>
            <person name="Pohl T."/>
            <person name="Merkel B.J."/>
            <person name="Hornburger P."/>
            <person name="Mueller R.-W."/>
            <person name="Bruemmer F."/>
            <person name="Labrenz M."/>
            <person name="Spormann A.M."/>
            <person name="Op den Camp H."/>
            <person name="Overmann J."/>
            <person name="Amann R."/>
            <person name="Jetten M.S.M."/>
            <person name="Mascher T."/>
            <person name="Medema M.H."/>
            <person name="Devos D.P."/>
            <person name="Kaster A.-K."/>
            <person name="Ovreas L."/>
            <person name="Rohde M."/>
            <person name="Galperin M.Y."/>
            <person name="Jogler C."/>
        </authorList>
    </citation>
    <scope>NUCLEOTIDE SEQUENCE [LARGE SCALE GENOMIC DNA]</scope>
    <source>
        <strain evidence="25 26">Mal4</strain>
    </source>
</reference>
<evidence type="ECO:0000256" key="8">
    <source>
        <dbReference type="ARBA" id="ARBA00019357"/>
    </source>
</evidence>
<dbReference type="Proteomes" id="UP000320496">
    <property type="component" value="Chromosome"/>
</dbReference>
<dbReference type="SUPFAM" id="SSF53623">
    <property type="entry name" value="MurD-like peptide ligases, catalytic domain"/>
    <property type="match status" value="1"/>
</dbReference>
<evidence type="ECO:0000256" key="2">
    <source>
        <dbReference type="ARBA" id="ARBA00002714"/>
    </source>
</evidence>
<dbReference type="Gene3D" id="3.90.190.20">
    <property type="entry name" value="Mur ligase, C-terminal domain"/>
    <property type="match status" value="1"/>
</dbReference>
<comment type="cofactor">
    <cofactor evidence="1">
        <name>Mg(2+)</name>
        <dbReference type="ChEBI" id="CHEBI:18420"/>
    </cofactor>
</comment>
<feature type="domain" description="Mur ligase C-terminal" evidence="23">
    <location>
        <begin position="343"/>
        <end position="462"/>
    </location>
</feature>
<dbReference type="InterPro" id="IPR018109">
    <property type="entry name" value="Folylpolyglutamate_synth_CS"/>
</dbReference>
<evidence type="ECO:0000259" key="23">
    <source>
        <dbReference type="Pfam" id="PF02875"/>
    </source>
</evidence>